<evidence type="ECO:0000256" key="1">
    <source>
        <dbReference type="ARBA" id="ARBA00004186"/>
    </source>
</evidence>
<dbReference type="GO" id="GO:0005876">
    <property type="term" value="C:spindle microtubule"/>
    <property type="evidence" value="ECO:0007669"/>
    <property type="project" value="TreeGrafter"/>
</dbReference>
<feature type="region of interest" description="Disordered" evidence="11">
    <location>
        <begin position="590"/>
        <end position="610"/>
    </location>
</feature>
<dbReference type="InterPro" id="IPR001752">
    <property type="entry name" value="Kinesin_motor_dom"/>
</dbReference>
<evidence type="ECO:0000256" key="6">
    <source>
        <dbReference type="ARBA" id="ARBA00023054"/>
    </source>
</evidence>
<dbReference type="GO" id="GO:0007018">
    <property type="term" value="P:microtubule-based movement"/>
    <property type="evidence" value="ECO:0007669"/>
    <property type="project" value="InterPro"/>
</dbReference>
<feature type="compositionally biased region" description="Acidic residues" evidence="11">
    <location>
        <begin position="590"/>
        <end position="605"/>
    </location>
</feature>
<dbReference type="GO" id="GO:0008574">
    <property type="term" value="F:plus-end-directed microtubule motor activity"/>
    <property type="evidence" value="ECO:0007669"/>
    <property type="project" value="TreeGrafter"/>
</dbReference>
<evidence type="ECO:0000313" key="13">
    <source>
        <dbReference type="EMBL" id="CAH0546445.1"/>
    </source>
</evidence>
<dbReference type="InterPro" id="IPR047149">
    <property type="entry name" value="KIF11-like"/>
</dbReference>
<keyword evidence="5 9" id="KW-0067">ATP-binding</keyword>
<dbReference type="GO" id="GO:0005634">
    <property type="term" value="C:nucleus"/>
    <property type="evidence" value="ECO:0007669"/>
    <property type="project" value="TreeGrafter"/>
</dbReference>
<keyword evidence="4 9" id="KW-0547">Nucleotide-binding</keyword>
<evidence type="ECO:0000256" key="5">
    <source>
        <dbReference type="ARBA" id="ARBA00022840"/>
    </source>
</evidence>
<dbReference type="SUPFAM" id="SSF52540">
    <property type="entry name" value="P-loop containing nucleoside triphosphate hydrolases"/>
    <property type="match status" value="1"/>
</dbReference>
<evidence type="ECO:0000256" key="8">
    <source>
        <dbReference type="ARBA" id="ARBA00023212"/>
    </source>
</evidence>
<keyword evidence="14" id="KW-1185">Reference proteome</keyword>
<keyword evidence="3" id="KW-0597">Phosphoprotein</keyword>
<dbReference type="SMART" id="SM00129">
    <property type="entry name" value="KISc"/>
    <property type="match status" value="1"/>
</dbReference>
<keyword evidence="7 9" id="KW-0505">Motor protein</keyword>
<dbReference type="InterPro" id="IPR036961">
    <property type="entry name" value="Kinesin_motor_dom_sf"/>
</dbReference>
<evidence type="ECO:0000313" key="14">
    <source>
        <dbReference type="Proteomes" id="UP001154078"/>
    </source>
</evidence>
<dbReference type="PANTHER" id="PTHR47970">
    <property type="entry name" value="KINESIN-LIKE PROTEIN KIF11"/>
    <property type="match status" value="1"/>
</dbReference>
<proteinExistence type="inferred from homology"/>
<gene>
    <name evidence="13" type="ORF">MELIAE_LOCUS612</name>
</gene>
<feature type="coiled-coil region" evidence="10">
    <location>
        <begin position="618"/>
        <end position="723"/>
    </location>
</feature>
<keyword evidence="6 10" id="KW-0175">Coiled coil</keyword>
<evidence type="ECO:0000256" key="2">
    <source>
        <dbReference type="ARBA" id="ARBA00022490"/>
    </source>
</evidence>
<dbReference type="GO" id="GO:0072686">
    <property type="term" value="C:mitotic spindle"/>
    <property type="evidence" value="ECO:0007669"/>
    <property type="project" value="TreeGrafter"/>
</dbReference>
<evidence type="ECO:0000256" key="7">
    <source>
        <dbReference type="ARBA" id="ARBA00023175"/>
    </source>
</evidence>
<feature type="domain" description="Kinesin motor" evidence="12">
    <location>
        <begin position="52"/>
        <end position="450"/>
    </location>
</feature>
<evidence type="ECO:0000256" key="9">
    <source>
        <dbReference type="PROSITE-ProRule" id="PRU00283"/>
    </source>
</evidence>
<dbReference type="Proteomes" id="UP001154078">
    <property type="component" value="Chromosome 1"/>
</dbReference>
<name>A0A9P0FAX5_BRAAE</name>
<evidence type="ECO:0000256" key="10">
    <source>
        <dbReference type="SAM" id="Coils"/>
    </source>
</evidence>
<evidence type="ECO:0000256" key="4">
    <source>
        <dbReference type="ARBA" id="ARBA00022741"/>
    </source>
</evidence>
<reference evidence="13" key="1">
    <citation type="submission" date="2021-12" db="EMBL/GenBank/DDBJ databases">
        <authorList>
            <person name="King R."/>
        </authorList>
    </citation>
    <scope>NUCLEOTIDE SEQUENCE</scope>
</reference>
<sequence length="768" mass="88241">MEVDPSMTMSFIQARDPSILSWNIHGLNKVKANLFKESLLSEPELEVKEDNNLRIFLRVKANVDYKNLYSISEKTLTCTIPQGSNVLRNIKEGDKVTKKFEFSEIFGPNATQNEVFDNIIKPKLLGFINGKNSTLMTYGASGAGKTFTIIGTASNPGLVPRTLEYLFRTIPQLSQIIKVKPNPNGSIAILNDIEIREEKHKRTNILNASHHMIDKQAHLKTYREMQQRLSTESAALLEGIDGISVGVWVCFAEIYNEQIYDLLVPPPPRGKQRTKLKLGNANGTAYIKSLTSIFVNSGMEAYQILQYGLHNLNYAATALNSNSSRSHSIFTIKLAQLNRENQTQVSYFNFCDLAGSERLKKSHNVGERLKESNNINSSLMVLGKCIDNIRNLQKGSKSMVPYRESKLTQIFQRALSGKEDICMIVNVNPCRELFDETQHVLNFSAIAKNIIIEEEPVKPLPKKTGRFSQYMNGRSTSIKPIIEEDKGMEQDYKKDYENEYETVEKLKNYISEMQLDFETKWQEREEMERLDRLKITETYDGVIAKIYAMHKGIQERAEANHKEELEKERAKWREHYRHKRVKYDDDNDDSDVIDLVSDNEDDNDDGDGRKEVKENVIISELKMEREKLALELKQKHERLLGLEKENILLNNKIEQLNLTLKDAEKEYKALEQGCRAEKMELKSAIYELEEKVHDQEALISSLKQDMQRTMEIEEQEESNATEDRGDIQNMLISSLTELGNNYDVFEDGTKNVLNNTEDKENISEQINM</sequence>
<organism evidence="13 14">
    <name type="scientific">Brassicogethes aeneus</name>
    <name type="common">Rape pollen beetle</name>
    <name type="synonym">Meligethes aeneus</name>
    <dbReference type="NCBI Taxonomy" id="1431903"/>
    <lineage>
        <taxon>Eukaryota</taxon>
        <taxon>Metazoa</taxon>
        <taxon>Ecdysozoa</taxon>
        <taxon>Arthropoda</taxon>
        <taxon>Hexapoda</taxon>
        <taxon>Insecta</taxon>
        <taxon>Pterygota</taxon>
        <taxon>Neoptera</taxon>
        <taxon>Endopterygota</taxon>
        <taxon>Coleoptera</taxon>
        <taxon>Polyphaga</taxon>
        <taxon>Cucujiformia</taxon>
        <taxon>Nitidulidae</taxon>
        <taxon>Meligethinae</taxon>
        <taxon>Brassicogethes</taxon>
    </lineage>
</organism>
<keyword evidence="8" id="KW-0206">Cytoskeleton</keyword>
<dbReference type="EMBL" id="OV121132">
    <property type="protein sequence ID" value="CAH0546445.1"/>
    <property type="molecule type" value="Genomic_DNA"/>
</dbReference>
<evidence type="ECO:0000256" key="3">
    <source>
        <dbReference type="ARBA" id="ARBA00022553"/>
    </source>
</evidence>
<evidence type="ECO:0000256" key="11">
    <source>
        <dbReference type="SAM" id="MobiDB-lite"/>
    </source>
</evidence>
<dbReference type="Gene3D" id="3.40.850.10">
    <property type="entry name" value="Kinesin motor domain"/>
    <property type="match status" value="1"/>
</dbReference>
<dbReference type="InterPro" id="IPR027417">
    <property type="entry name" value="P-loop_NTPase"/>
</dbReference>
<dbReference type="GO" id="GO:0051231">
    <property type="term" value="P:spindle elongation"/>
    <property type="evidence" value="ECO:0007669"/>
    <property type="project" value="TreeGrafter"/>
</dbReference>
<dbReference type="PROSITE" id="PS50067">
    <property type="entry name" value="KINESIN_MOTOR_2"/>
    <property type="match status" value="1"/>
</dbReference>
<dbReference type="OrthoDB" id="123929at2759"/>
<dbReference type="PANTHER" id="PTHR47970:SF29">
    <property type="entry name" value="KINESIN FAMILY MEMBER 20B"/>
    <property type="match status" value="1"/>
</dbReference>
<dbReference type="GO" id="GO:0005524">
    <property type="term" value="F:ATP binding"/>
    <property type="evidence" value="ECO:0007669"/>
    <property type="project" value="UniProtKB-UniRule"/>
</dbReference>
<dbReference type="PRINTS" id="PR00380">
    <property type="entry name" value="KINESINHEAVY"/>
</dbReference>
<dbReference type="AlphaFoldDB" id="A0A9P0FAX5"/>
<accession>A0A9P0FAX5</accession>
<dbReference type="GO" id="GO:0008017">
    <property type="term" value="F:microtubule binding"/>
    <property type="evidence" value="ECO:0007669"/>
    <property type="project" value="InterPro"/>
</dbReference>
<dbReference type="GO" id="GO:0090307">
    <property type="term" value="P:mitotic spindle assembly"/>
    <property type="evidence" value="ECO:0007669"/>
    <property type="project" value="TreeGrafter"/>
</dbReference>
<comment type="similarity">
    <text evidence="9">Belongs to the TRAFAC class myosin-kinesin ATPase superfamily. Kinesin family.</text>
</comment>
<feature type="binding site" evidence="9">
    <location>
        <begin position="139"/>
        <end position="146"/>
    </location>
    <ligand>
        <name>ATP</name>
        <dbReference type="ChEBI" id="CHEBI:30616"/>
    </ligand>
</feature>
<protein>
    <recommendedName>
        <fullName evidence="12">Kinesin motor domain-containing protein</fullName>
    </recommendedName>
</protein>
<dbReference type="Pfam" id="PF00225">
    <property type="entry name" value="Kinesin"/>
    <property type="match status" value="1"/>
</dbReference>
<evidence type="ECO:0000259" key="12">
    <source>
        <dbReference type="PROSITE" id="PS50067"/>
    </source>
</evidence>
<comment type="subcellular location">
    <subcellularLocation>
        <location evidence="1">Cytoplasm</location>
        <location evidence="1">Cytoskeleton</location>
        <location evidence="1">Spindle</location>
    </subcellularLocation>
</comment>
<keyword evidence="2" id="KW-0963">Cytoplasm</keyword>